<evidence type="ECO:0000256" key="4">
    <source>
        <dbReference type="ARBA" id="ARBA00022692"/>
    </source>
</evidence>
<reference evidence="12" key="1">
    <citation type="submission" date="2025-08" db="UniProtKB">
        <authorList>
            <consortium name="RefSeq"/>
        </authorList>
    </citation>
    <scope>IDENTIFICATION</scope>
    <source>
        <tissue evidence="12">Muscle</tissue>
    </source>
</reference>
<dbReference type="RefSeq" id="XP_022255769.1">
    <property type="nucleotide sequence ID" value="XM_022400061.1"/>
</dbReference>
<dbReference type="GeneID" id="106471594"/>
<feature type="transmembrane region" description="Helical" evidence="9">
    <location>
        <begin position="472"/>
        <end position="495"/>
    </location>
</feature>
<keyword evidence="11" id="KW-1185">Reference proteome</keyword>
<feature type="transmembrane region" description="Helical" evidence="9">
    <location>
        <begin position="59"/>
        <end position="84"/>
    </location>
</feature>
<sequence length="523" mass="59991">MRLLTFLLNAFILRYITKEALGVINVRLMLLYTTTQFLSREAFRRACLSNPDGGKWPQVINLLWITVPVSVVCGTVLRLIWLYVLEPPNPEVVPAYELGVNVIVISVVLEMMAEPLFVIGQVFKFVKLRVILEGLALLIRCVVMASLTVYFPQRPLTIFSIGQLLSSIVYVFSYYIYFMYHFSVSRTQHIIVFPFTSVKDMLPRRIKDKPFLDWTLANLTWSFLKQTVMKQFLTEGERYVMTLFNVLSFAEQGVYDVVNNLGSLAARFIFQPIEESGYLFFAQVINRDVAVEKQAKDDVILSAIVLRHLLRLMTLLGLTVVTFGQSYSDLLLLMYGGKSLGTGLGPFLLKWHCVYVVFLAVNGVTECFVFAVMKKGEIDKYNQKMVLVSLLFLLASFYLTKHFGSVGFILANCINMGARIGHSLFFIRKYFKATRLVPLEGLVPNQAVVVMFFLVFLITQSSKVFLYNEAGVIWWLLHILVGCCCLILLLTVIYMRERPLVEFLLHYWKEKHVDVKEEDDKFA</sequence>
<comment type="function">
    <text evidence="8 9">Intramembrane glycolipid transporter that operates in the biosynthetic pathway of dolichol-linked oligosaccharides, the glycan precursors employed in protein asparagine (N)-glycosylation. The sequential addition of sugars to dolichol pyrophosphate produces dolichol-linked oligosaccharides containing fourteen sugars, including two GlcNAcs, nine mannoses and three glucoses. Once assembled, the oligosaccharide is transferred from the lipid to nascent proteins by oligosaccharyltransferases. The assembly of dolichol-linked oligosaccharides begins on the cytosolic side of the endoplasmic reticulum membrane and finishes in its lumen. RFT1 could mediate the translocation of the cytosolically oriented intermediate DolPP-GlcNAc2Man5, produced by ALG11, into the ER lumen where dolichol-linked oligosaccharides assembly continues. However, the intramembrane lipid transporter activity could not be confirmed in vitro.</text>
</comment>
<evidence type="ECO:0000256" key="6">
    <source>
        <dbReference type="ARBA" id="ARBA00022989"/>
    </source>
</evidence>
<evidence type="ECO:0000256" key="9">
    <source>
        <dbReference type="RuleBase" id="RU365067"/>
    </source>
</evidence>
<evidence type="ECO:0000256" key="3">
    <source>
        <dbReference type="ARBA" id="ARBA00010288"/>
    </source>
</evidence>
<keyword evidence="5" id="KW-0256">Endoplasmic reticulum</keyword>
<dbReference type="Pfam" id="PF04506">
    <property type="entry name" value="Rft-1"/>
    <property type="match status" value="1"/>
</dbReference>
<feature type="transmembrane region" description="Helical" evidence="9">
    <location>
        <begin position="157"/>
        <end position="178"/>
    </location>
</feature>
<feature type="transmembrane region" description="Helical" evidence="9">
    <location>
        <begin position="348"/>
        <end position="373"/>
    </location>
</feature>
<evidence type="ECO:0000256" key="10">
    <source>
        <dbReference type="SAM" id="SignalP"/>
    </source>
</evidence>
<keyword evidence="4 9" id="KW-0812">Transmembrane</keyword>
<accession>A0ABM1TIR3</accession>
<comment type="pathway">
    <text evidence="2">Protein modification; protein glycosylation.</text>
</comment>
<feature type="transmembrane region" description="Helical" evidence="9">
    <location>
        <begin position="20"/>
        <end position="38"/>
    </location>
</feature>
<feature type="transmembrane region" description="Helical" evidence="9">
    <location>
        <begin position="130"/>
        <end position="151"/>
    </location>
</feature>
<protein>
    <recommendedName>
        <fullName evidence="9">Protein RFT1 homolog</fullName>
    </recommendedName>
</protein>
<evidence type="ECO:0000256" key="2">
    <source>
        <dbReference type="ARBA" id="ARBA00004922"/>
    </source>
</evidence>
<gene>
    <name evidence="12" type="primary">LOC106471594</name>
</gene>
<feature type="transmembrane region" description="Helical" evidence="9">
    <location>
        <begin position="309"/>
        <end position="328"/>
    </location>
</feature>
<evidence type="ECO:0000256" key="1">
    <source>
        <dbReference type="ARBA" id="ARBA00004477"/>
    </source>
</evidence>
<dbReference type="Proteomes" id="UP000694941">
    <property type="component" value="Unplaced"/>
</dbReference>
<evidence type="ECO:0000313" key="12">
    <source>
        <dbReference type="RefSeq" id="XP_022255769.1"/>
    </source>
</evidence>
<feature type="signal peptide" evidence="10">
    <location>
        <begin position="1"/>
        <end position="22"/>
    </location>
</feature>
<feature type="transmembrane region" description="Helical" evidence="9">
    <location>
        <begin position="96"/>
        <end position="118"/>
    </location>
</feature>
<name>A0ABM1TIR3_LIMPO</name>
<feature type="chain" id="PRO_5047001120" description="Protein RFT1 homolog" evidence="10">
    <location>
        <begin position="23"/>
        <end position="523"/>
    </location>
</feature>
<dbReference type="PANTHER" id="PTHR13117:SF5">
    <property type="entry name" value="PROTEIN RFT1 HOMOLOG"/>
    <property type="match status" value="1"/>
</dbReference>
<comment type="similarity">
    <text evidence="3 9">Belongs to the RFT1 family.</text>
</comment>
<feature type="transmembrane region" description="Helical" evidence="9">
    <location>
        <begin position="385"/>
        <end position="400"/>
    </location>
</feature>
<dbReference type="InterPro" id="IPR007594">
    <property type="entry name" value="RFT1"/>
</dbReference>
<organism evidence="11 12">
    <name type="scientific">Limulus polyphemus</name>
    <name type="common">Atlantic horseshoe crab</name>
    <dbReference type="NCBI Taxonomy" id="6850"/>
    <lineage>
        <taxon>Eukaryota</taxon>
        <taxon>Metazoa</taxon>
        <taxon>Ecdysozoa</taxon>
        <taxon>Arthropoda</taxon>
        <taxon>Chelicerata</taxon>
        <taxon>Merostomata</taxon>
        <taxon>Xiphosura</taxon>
        <taxon>Limulidae</taxon>
        <taxon>Limulus</taxon>
    </lineage>
</organism>
<evidence type="ECO:0000256" key="5">
    <source>
        <dbReference type="ARBA" id="ARBA00022824"/>
    </source>
</evidence>
<evidence type="ECO:0000256" key="7">
    <source>
        <dbReference type="ARBA" id="ARBA00023136"/>
    </source>
</evidence>
<feature type="transmembrane region" description="Helical" evidence="9">
    <location>
        <begin position="447"/>
        <end position="466"/>
    </location>
</feature>
<proteinExistence type="inferred from homology"/>
<comment type="subcellular location">
    <subcellularLocation>
        <location evidence="1 9">Endoplasmic reticulum membrane</location>
        <topology evidence="1 9">Multi-pass membrane protein</topology>
    </subcellularLocation>
</comment>
<keyword evidence="7 9" id="KW-0472">Membrane</keyword>
<evidence type="ECO:0000313" key="11">
    <source>
        <dbReference type="Proteomes" id="UP000694941"/>
    </source>
</evidence>
<evidence type="ECO:0000256" key="8">
    <source>
        <dbReference type="ARBA" id="ARBA00045912"/>
    </source>
</evidence>
<dbReference type="PANTHER" id="PTHR13117">
    <property type="entry name" value="ENDOPLASMIC RETICULUM MULTISPAN TRANSMEMBRANE PROTEIN-RELATED"/>
    <property type="match status" value="1"/>
</dbReference>
<keyword evidence="6 9" id="KW-1133">Transmembrane helix</keyword>
<keyword evidence="10" id="KW-0732">Signal</keyword>